<dbReference type="InterPro" id="IPR021799">
    <property type="entry name" value="PIN-like_prokaryotic"/>
</dbReference>
<gene>
    <name evidence="1" type="ORF">GCM10007390_22300</name>
</gene>
<dbReference type="PANTHER" id="PTHR39550">
    <property type="entry name" value="SLL0658 PROTEIN"/>
    <property type="match status" value="1"/>
</dbReference>
<name>A0A8J3D3H1_9BACT</name>
<proteinExistence type="predicted"/>
<organism evidence="1 2">
    <name type="scientific">Persicitalea jodogahamensis</name>
    <dbReference type="NCBI Taxonomy" id="402147"/>
    <lineage>
        <taxon>Bacteria</taxon>
        <taxon>Pseudomonadati</taxon>
        <taxon>Bacteroidota</taxon>
        <taxon>Cytophagia</taxon>
        <taxon>Cytophagales</taxon>
        <taxon>Spirosomataceae</taxon>
        <taxon>Persicitalea</taxon>
    </lineage>
</organism>
<evidence type="ECO:0000313" key="2">
    <source>
        <dbReference type="Proteomes" id="UP000598271"/>
    </source>
</evidence>
<dbReference type="AlphaFoldDB" id="A0A8J3D3H1"/>
<dbReference type="EMBL" id="BMXF01000002">
    <property type="protein sequence ID" value="GHB68470.1"/>
    <property type="molecule type" value="Genomic_DNA"/>
</dbReference>
<dbReference type="RefSeq" id="WP_189564525.1">
    <property type="nucleotide sequence ID" value="NZ_BMXF01000002.1"/>
</dbReference>
<protein>
    <submittedName>
        <fullName evidence="1">DUF3368 domain-containing protein</fullName>
    </submittedName>
</protein>
<dbReference type="Pfam" id="PF11848">
    <property type="entry name" value="DUF3368"/>
    <property type="match status" value="1"/>
</dbReference>
<evidence type="ECO:0000313" key="1">
    <source>
        <dbReference type="EMBL" id="GHB68470.1"/>
    </source>
</evidence>
<dbReference type="PANTHER" id="PTHR39550:SF1">
    <property type="entry name" value="SLL0658 PROTEIN"/>
    <property type="match status" value="1"/>
</dbReference>
<sequence>MRKVIVDASCLILYKKIDRLDILQALFPELIATQEVIEECGFKPGWIQVKSFTSPAKYLALIVGLGKGEASSIALAMETDHSLLIIDEKKGRKKARELNLEIVGCLGILLLAKKLGVIESVKQIVDLIDNTNFRLSPTLRAKILKEANE</sequence>
<dbReference type="Proteomes" id="UP000598271">
    <property type="component" value="Unassembled WGS sequence"/>
</dbReference>
<keyword evidence="2" id="KW-1185">Reference proteome</keyword>
<accession>A0A8J3D3H1</accession>
<comment type="caution">
    <text evidence="1">The sequence shown here is derived from an EMBL/GenBank/DDBJ whole genome shotgun (WGS) entry which is preliminary data.</text>
</comment>
<reference evidence="1 2" key="1">
    <citation type="journal article" date="2014" name="Int. J. Syst. Evol. Microbiol.">
        <title>Complete genome sequence of Corynebacterium casei LMG S-19264T (=DSM 44701T), isolated from a smear-ripened cheese.</title>
        <authorList>
            <consortium name="US DOE Joint Genome Institute (JGI-PGF)"/>
            <person name="Walter F."/>
            <person name="Albersmeier A."/>
            <person name="Kalinowski J."/>
            <person name="Ruckert C."/>
        </authorList>
    </citation>
    <scope>NUCLEOTIDE SEQUENCE [LARGE SCALE GENOMIC DNA]</scope>
    <source>
        <strain evidence="1 2">KCTC 12866</strain>
    </source>
</reference>